<accession>A0ABY2VUE4</accession>
<evidence type="ECO:0000313" key="1">
    <source>
        <dbReference type="EMBL" id="TMO71921.1"/>
    </source>
</evidence>
<sequence>MSAVIKTTTPFINQEVLIRTLTKLSYEPQLINSNNIIELNSHGRFQVGDLITNRQDWNGLQFFRKQNNSWSLWHDAQEHSARVLASKKYLSVTKFIEEVDIAYRTEYQAFLEEQVEAERVRLEAERLAKIEATKNAAIAKAKEQGYSVKERHVNGKIQLVCIRRV</sequence>
<dbReference type="Proteomes" id="UP000307164">
    <property type="component" value="Unassembled WGS sequence"/>
</dbReference>
<keyword evidence="2" id="KW-1185">Reference proteome</keyword>
<gene>
    <name evidence="1" type="ORF">CWC20_16335</name>
</gene>
<evidence type="ECO:0000313" key="2">
    <source>
        <dbReference type="Proteomes" id="UP000307164"/>
    </source>
</evidence>
<protein>
    <submittedName>
        <fullName evidence="1">Uncharacterized protein</fullName>
    </submittedName>
</protein>
<comment type="caution">
    <text evidence="1">The sequence shown here is derived from an EMBL/GenBank/DDBJ whole genome shotgun (WGS) entry which is preliminary data.</text>
</comment>
<dbReference type="RefSeq" id="WP_138675900.1">
    <property type="nucleotide sequence ID" value="NZ_PNBW01000091.1"/>
</dbReference>
<reference evidence="2" key="1">
    <citation type="submission" date="2019-06" db="EMBL/GenBank/DDBJ databases">
        <title>Co-occurence of chitin degradation, pigmentation and bioactivity in marine Pseudoalteromonas.</title>
        <authorList>
            <person name="Sonnenschein E.C."/>
            <person name="Bech P.K."/>
        </authorList>
    </citation>
    <scope>NUCLEOTIDE SEQUENCE [LARGE SCALE GENOMIC DNA]</scope>
    <source>
        <strain evidence="2">S3895</strain>
    </source>
</reference>
<name>A0ABY2VUE4_9GAMM</name>
<organism evidence="1 2">
    <name type="scientific">Pseudoalteromonas aurantia</name>
    <dbReference type="NCBI Taxonomy" id="43654"/>
    <lineage>
        <taxon>Bacteria</taxon>
        <taxon>Pseudomonadati</taxon>
        <taxon>Pseudomonadota</taxon>
        <taxon>Gammaproteobacteria</taxon>
        <taxon>Alteromonadales</taxon>
        <taxon>Pseudoalteromonadaceae</taxon>
        <taxon>Pseudoalteromonas</taxon>
    </lineage>
</organism>
<dbReference type="EMBL" id="PNBW01000091">
    <property type="protein sequence ID" value="TMO71921.1"/>
    <property type="molecule type" value="Genomic_DNA"/>
</dbReference>
<proteinExistence type="predicted"/>